<dbReference type="EMBL" id="FTOP01000003">
    <property type="protein sequence ID" value="SIS69985.1"/>
    <property type="molecule type" value="Genomic_DNA"/>
</dbReference>
<feature type="domain" description="KilA-N DNA-binding" evidence="1">
    <location>
        <begin position="12"/>
        <end position="96"/>
    </location>
</feature>
<accession>A0A1N7L822</accession>
<organism evidence="2 3">
    <name type="scientific">Belliella pelovolcani</name>
    <dbReference type="NCBI Taxonomy" id="529505"/>
    <lineage>
        <taxon>Bacteria</taxon>
        <taxon>Pseudomonadati</taxon>
        <taxon>Bacteroidota</taxon>
        <taxon>Cytophagia</taxon>
        <taxon>Cytophagales</taxon>
        <taxon>Cyclobacteriaceae</taxon>
        <taxon>Belliella</taxon>
    </lineage>
</organism>
<protein>
    <submittedName>
        <fullName evidence="2">ORF6N domain-containing protein</fullName>
    </submittedName>
</protein>
<sequence length="288" mass="33360">MELLTTKIIESRIFTFQGKQVMVDRDLAELFQVEVKRLNEQVKRNSLRFPAHFRFQLSDTEKNELVANCDRFEILKHSSSNPYVFTEQGVAMLSAVLRSEKAIMVSIQIMNTFVEMRKVLAHHSGLLQRVESIESRLQLNDQHFEKIFTALEQGKPTVKQDVFFKGQIFDAYSFVIDLIKKAEITLVIIDSYIDLSILEMLTEKSKIVSVTIITQKNTPIKALDIEKFNAQYGKLEIKHSQDFHDRFLIIDHKELYHIGASLKDLGKKCFAFSMVEDKSLLQNLINKI</sequence>
<evidence type="ECO:0000313" key="2">
    <source>
        <dbReference type="EMBL" id="SIS69985.1"/>
    </source>
</evidence>
<gene>
    <name evidence="2" type="ORF">SAMN05421761_103116</name>
</gene>
<dbReference type="RefSeq" id="WP_076498997.1">
    <property type="nucleotide sequence ID" value="NZ_FTOP01000003.1"/>
</dbReference>
<evidence type="ECO:0000313" key="3">
    <source>
        <dbReference type="Proteomes" id="UP000186026"/>
    </source>
</evidence>
<proteinExistence type="predicted"/>
<dbReference type="AlphaFoldDB" id="A0A1N7L822"/>
<dbReference type="Pfam" id="PF10543">
    <property type="entry name" value="ORF6N"/>
    <property type="match status" value="1"/>
</dbReference>
<dbReference type="OrthoDB" id="9816206at2"/>
<dbReference type="InterPro" id="IPR018873">
    <property type="entry name" value="KilA-N_DNA-bd_domain"/>
</dbReference>
<keyword evidence="3" id="KW-1185">Reference proteome</keyword>
<reference evidence="3" key="1">
    <citation type="submission" date="2017-01" db="EMBL/GenBank/DDBJ databases">
        <authorList>
            <person name="Varghese N."/>
            <person name="Submissions S."/>
        </authorList>
    </citation>
    <scope>NUCLEOTIDE SEQUENCE [LARGE SCALE GENOMIC DNA]</scope>
    <source>
        <strain evidence="3">DSM 46698</strain>
    </source>
</reference>
<dbReference type="Proteomes" id="UP000186026">
    <property type="component" value="Unassembled WGS sequence"/>
</dbReference>
<dbReference type="STRING" id="529505.SAMN05421761_103116"/>
<name>A0A1N7L822_9BACT</name>
<evidence type="ECO:0000259" key="1">
    <source>
        <dbReference type="Pfam" id="PF10543"/>
    </source>
</evidence>